<dbReference type="EMBL" id="MCFL01000075">
    <property type="protein sequence ID" value="ORZ30773.1"/>
    <property type="molecule type" value="Genomic_DNA"/>
</dbReference>
<evidence type="ECO:0000313" key="2">
    <source>
        <dbReference type="EMBL" id="ORZ30773.1"/>
    </source>
</evidence>
<feature type="region of interest" description="Disordered" evidence="1">
    <location>
        <begin position="221"/>
        <end position="275"/>
    </location>
</feature>
<organism evidence="2 3">
    <name type="scientific">Catenaria anguillulae PL171</name>
    <dbReference type="NCBI Taxonomy" id="765915"/>
    <lineage>
        <taxon>Eukaryota</taxon>
        <taxon>Fungi</taxon>
        <taxon>Fungi incertae sedis</taxon>
        <taxon>Blastocladiomycota</taxon>
        <taxon>Blastocladiomycetes</taxon>
        <taxon>Blastocladiales</taxon>
        <taxon>Catenariaceae</taxon>
        <taxon>Catenaria</taxon>
    </lineage>
</organism>
<reference evidence="2 3" key="1">
    <citation type="submission" date="2016-07" db="EMBL/GenBank/DDBJ databases">
        <title>Pervasive Adenine N6-methylation of Active Genes in Fungi.</title>
        <authorList>
            <consortium name="DOE Joint Genome Institute"/>
            <person name="Mondo S.J."/>
            <person name="Dannebaum R.O."/>
            <person name="Kuo R.C."/>
            <person name="Labutti K."/>
            <person name="Haridas S."/>
            <person name="Kuo A."/>
            <person name="Salamov A."/>
            <person name="Ahrendt S.R."/>
            <person name="Lipzen A."/>
            <person name="Sullivan W."/>
            <person name="Andreopoulos W.B."/>
            <person name="Clum A."/>
            <person name="Lindquist E."/>
            <person name="Daum C."/>
            <person name="Ramamoorthy G.K."/>
            <person name="Gryganskyi A."/>
            <person name="Culley D."/>
            <person name="Magnuson J.K."/>
            <person name="James T.Y."/>
            <person name="O'Malley M.A."/>
            <person name="Stajich J.E."/>
            <person name="Spatafora J.W."/>
            <person name="Visel A."/>
            <person name="Grigoriev I.V."/>
        </authorList>
    </citation>
    <scope>NUCLEOTIDE SEQUENCE [LARGE SCALE GENOMIC DNA]</scope>
    <source>
        <strain evidence="2 3">PL171</strain>
    </source>
</reference>
<accession>A0A1Y2HAP9</accession>
<evidence type="ECO:0000256" key="1">
    <source>
        <dbReference type="SAM" id="MobiDB-lite"/>
    </source>
</evidence>
<comment type="caution">
    <text evidence="2">The sequence shown here is derived from an EMBL/GenBank/DDBJ whole genome shotgun (WGS) entry which is preliminary data.</text>
</comment>
<sequence>MCTASSLRALSISDFTLLTGAEWHSLACVFPLLLVDFFDGIDSELINMLVVGTFTSFAILMHIARARVITSSMLEELNDELDNFFFLVAEFFNVFDAPVPQALVLHMTNHFDRSTTKFGTTHGTTTALHAELMHKSSVKAPAKRTNGRGSLELSAFNRVIAYDAFCSQFAHLALFHPGLVNLRNWGPTAQAILRHVEEVRDGARDNDPRCPLVPLESAVHVKSTSRIDGNDAAEETGEVSEDDEADEADTGDGIDENRADTGEKASARPAVPPAGEVRGVDKHCWSIYTKLRAKRGPAYHALEDLEQRFADLKGLKRLFGEYVMTSIEGKKYGSFNAAAVNEALKYRVYNVSPAEKLVIDRWSNLAQAVVEESIFGRVTKFHGHVRRDFAVIDNLNDTYSIFLPRLFIQFDYFSSIEAVYDPKSTPTSYIVAFGQYFTRFMPGGDLLLFERSSGVPVLARGRLGVIGLDQFVSAAHLVPYFGALASEEGIDRDNCVEKCAKWLLNVFVDKEAVSQQRSSWFLHRLR</sequence>
<feature type="compositionally biased region" description="Basic and acidic residues" evidence="1">
    <location>
        <begin position="255"/>
        <end position="266"/>
    </location>
</feature>
<gene>
    <name evidence="2" type="ORF">BCR44DRAFT_33656</name>
</gene>
<dbReference type="Proteomes" id="UP000193411">
    <property type="component" value="Unassembled WGS sequence"/>
</dbReference>
<protein>
    <submittedName>
        <fullName evidence="2">Uncharacterized protein</fullName>
    </submittedName>
</protein>
<dbReference type="AlphaFoldDB" id="A0A1Y2HAP9"/>
<keyword evidence="3" id="KW-1185">Reference proteome</keyword>
<feature type="compositionally biased region" description="Acidic residues" evidence="1">
    <location>
        <begin position="231"/>
        <end position="254"/>
    </location>
</feature>
<evidence type="ECO:0000313" key="3">
    <source>
        <dbReference type="Proteomes" id="UP000193411"/>
    </source>
</evidence>
<name>A0A1Y2HAP9_9FUNG</name>
<proteinExistence type="predicted"/>